<name>A0A0F9WKM2_9MICR</name>
<dbReference type="GeneID" id="36320069"/>
<protein>
    <submittedName>
        <fullName evidence="1">Uncharacterized protein</fullName>
    </submittedName>
</protein>
<evidence type="ECO:0000313" key="1">
    <source>
        <dbReference type="EMBL" id="KKO73683.1"/>
    </source>
</evidence>
<gene>
    <name evidence="1" type="ORF">AAJ76_3090001956</name>
</gene>
<keyword evidence="2" id="KW-1185">Reference proteome</keyword>
<feature type="non-terminal residue" evidence="1">
    <location>
        <position position="47"/>
    </location>
</feature>
<accession>A0A0F9WKM2</accession>
<dbReference type="VEuPathDB" id="MicrosporidiaDB:AAJ76_3090001956"/>
<dbReference type="EMBL" id="JPQZ01000309">
    <property type="protein sequence ID" value="KKO73683.1"/>
    <property type="molecule type" value="Genomic_DNA"/>
</dbReference>
<organism evidence="1 2">
    <name type="scientific">Vairimorpha ceranae</name>
    <dbReference type="NCBI Taxonomy" id="40302"/>
    <lineage>
        <taxon>Eukaryota</taxon>
        <taxon>Fungi</taxon>
        <taxon>Fungi incertae sedis</taxon>
        <taxon>Microsporidia</taxon>
        <taxon>Nosematidae</taxon>
        <taxon>Vairimorpha</taxon>
    </lineage>
</organism>
<comment type="caution">
    <text evidence="1">The sequence shown here is derived from an EMBL/GenBank/DDBJ whole genome shotgun (WGS) entry which is preliminary data.</text>
</comment>
<dbReference type="Proteomes" id="UP000034350">
    <property type="component" value="Unassembled WGS sequence"/>
</dbReference>
<evidence type="ECO:0000313" key="2">
    <source>
        <dbReference type="Proteomes" id="UP000034350"/>
    </source>
</evidence>
<dbReference type="RefSeq" id="XP_024329425.1">
    <property type="nucleotide sequence ID" value="XM_024475136.1"/>
</dbReference>
<reference evidence="1 2" key="1">
    <citation type="journal article" date="2015" name="Environ. Microbiol.">
        <title>Genome analyses suggest the presence of polyploidy and recent human-driven expansions in eight global populations of the honeybee pathogen Nosema ceranae.</title>
        <authorList>
            <person name="Pelin A."/>
            <person name="Selman M."/>
            <person name="Aris-Brosou S."/>
            <person name="Farinelli L."/>
            <person name="Corradi N."/>
        </authorList>
    </citation>
    <scope>NUCLEOTIDE SEQUENCE [LARGE SCALE GENOMIC DNA]</scope>
    <source>
        <strain evidence="1 2">PA08 1199</strain>
    </source>
</reference>
<proteinExistence type="predicted"/>
<dbReference type="AlphaFoldDB" id="A0A0F9WKM2"/>
<sequence length="47" mass="5362">MSTFYTSNNEVDKNDFNMLHTETMPDCSVNVDEHFCGELSSICKHCS</sequence>